<keyword evidence="7" id="KW-1185">Reference proteome</keyword>
<evidence type="ECO:0000256" key="2">
    <source>
        <dbReference type="ARBA" id="ARBA00023125"/>
    </source>
</evidence>
<dbReference type="Pfam" id="PF00440">
    <property type="entry name" value="TetR_N"/>
    <property type="match status" value="1"/>
</dbReference>
<evidence type="ECO:0000259" key="5">
    <source>
        <dbReference type="PROSITE" id="PS50977"/>
    </source>
</evidence>
<name>A0A1I0GG60_9RHOB</name>
<dbReference type="EMBL" id="FOHO01000008">
    <property type="protein sequence ID" value="SET69996.1"/>
    <property type="molecule type" value="Genomic_DNA"/>
</dbReference>
<evidence type="ECO:0000256" key="3">
    <source>
        <dbReference type="ARBA" id="ARBA00023163"/>
    </source>
</evidence>
<keyword evidence="1" id="KW-0805">Transcription regulation</keyword>
<dbReference type="SUPFAM" id="SSF48498">
    <property type="entry name" value="Tetracyclin repressor-like, C-terminal domain"/>
    <property type="match status" value="1"/>
</dbReference>
<dbReference type="Proteomes" id="UP000199180">
    <property type="component" value="Unassembled WGS sequence"/>
</dbReference>
<feature type="domain" description="HTH tetR-type" evidence="5">
    <location>
        <begin position="10"/>
        <end position="70"/>
    </location>
</feature>
<feature type="DNA-binding region" description="H-T-H motif" evidence="4">
    <location>
        <begin position="33"/>
        <end position="52"/>
    </location>
</feature>
<dbReference type="RefSeq" id="WP_090735321.1">
    <property type="nucleotide sequence ID" value="NZ_FOHO01000008.1"/>
</dbReference>
<accession>A0A1I0GG60</accession>
<evidence type="ECO:0000313" key="6">
    <source>
        <dbReference type="EMBL" id="SET69996.1"/>
    </source>
</evidence>
<keyword evidence="3" id="KW-0804">Transcription</keyword>
<organism evidence="6 7">
    <name type="scientific">Paracoccus homiensis</name>
    <dbReference type="NCBI Taxonomy" id="364199"/>
    <lineage>
        <taxon>Bacteria</taxon>
        <taxon>Pseudomonadati</taxon>
        <taxon>Pseudomonadota</taxon>
        <taxon>Alphaproteobacteria</taxon>
        <taxon>Rhodobacterales</taxon>
        <taxon>Paracoccaceae</taxon>
        <taxon>Paracoccus</taxon>
    </lineage>
</organism>
<dbReference type="PROSITE" id="PS50977">
    <property type="entry name" value="HTH_TETR_2"/>
    <property type="match status" value="1"/>
</dbReference>
<dbReference type="InterPro" id="IPR009057">
    <property type="entry name" value="Homeodomain-like_sf"/>
</dbReference>
<reference evidence="6 7" key="1">
    <citation type="submission" date="2016-10" db="EMBL/GenBank/DDBJ databases">
        <authorList>
            <person name="de Groot N.N."/>
        </authorList>
    </citation>
    <scope>NUCLEOTIDE SEQUENCE [LARGE SCALE GENOMIC DNA]</scope>
    <source>
        <strain evidence="6 7">DSM 17862</strain>
    </source>
</reference>
<protein>
    <submittedName>
        <fullName evidence="6">DNA-binding transcriptional regulator, AcrR family</fullName>
    </submittedName>
</protein>
<keyword evidence="2 4" id="KW-0238">DNA-binding</keyword>
<dbReference type="InterPro" id="IPR036271">
    <property type="entry name" value="Tet_transcr_reg_TetR-rel_C_sf"/>
</dbReference>
<dbReference type="STRING" id="364199.SAMN04489858_108121"/>
<sequence length="196" mass="21480">MTTTDDTPRPSAHDRLMQAAMVLFYNHGIAGTGIDSIIQRAGVAKKSLYNNFSSKSDLVNQYLQARHAEWLDLYRHRLQGADDPAQRILAVFDAYQDHAEFAYERGFRGCGLLNAAAELEAGDEGRTAVRQHKEEVEAIIAQHLTSLLPADPDRVTALAAHIAFLLEGAMARAGLDGNSTRVGTARAIVHDMLKVL</sequence>
<evidence type="ECO:0000313" key="7">
    <source>
        <dbReference type="Proteomes" id="UP000199180"/>
    </source>
</evidence>
<dbReference type="OrthoDB" id="9787680at2"/>
<dbReference type="PANTHER" id="PTHR47506">
    <property type="entry name" value="TRANSCRIPTIONAL REGULATORY PROTEIN"/>
    <property type="match status" value="1"/>
</dbReference>
<dbReference type="AlphaFoldDB" id="A0A1I0GG60"/>
<dbReference type="PRINTS" id="PR00455">
    <property type="entry name" value="HTHTETR"/>
</dbReference>
<dbReference type="Gene3D" id="1.10.357.10">
    <property type="entry name" value="Tetracycline Repressor, domain 2"/>
    <property type="match status" value="1"/>
</dbReference>
<gene>
    <name evidence="6" type="ORF">SAMN04489858_108121</name>
</gene>
<evidence type="ECO:0000256" key="1">
    <source>
        <dbReference type="ARBA" id="ARBA00023015"/>
    </source>
</evidence>
<dbReference type="SUPFAM" id="SSF46689">
    <property type="entry name" value="Homeodomain-like"/>
    <property type="match status" value="1"/>
</dbReference>
<evidence type="ECO:0000256" key="4">
    <source>
        <dbReference type="PROSITE-ProRule" id="PRU00335"/>
    </source>
</evidence>
<dbReference type="InterPro" id="IPR001647">
    <property type="entry name" value="HTH_TetR"/>
</dbReference>
<dbReference type="GO" id="GO:0003677">
    <property type="term" value="F:DNA binding"/>
    <property type="evidence" value="ECO:0007669"/>
    <property type="project" value="UniProtKB-UniRule"/>
</dbReference>
<dbReference type="PANTHER" id="PTHR47506:SF1">
    <property type="entry name" value="HTH-TYPE TRANSCRIPTIONAL REGULATOR YJDC"/>
    <property type="match status" value="1"/>
</dbReference>
<proteinExistence type="predicted"/>